<name>A0A7X8THN9_9MICC</name>
<proteinExistence type="predicted"/>
<sequence>MSTSVLIALVAVPLMAAAFVMLPAATESEEADASPIEGTMSNVQIRPSYDRSLCLTAVN</sequence>
<feature type="chain" id="PRO_5038437864" evidence="1">
    <location>
        <begin position="17"/>
        <end position="59"/>
    </location>
</feature>
<dbReference type="AlphaFoldDB" id="A0A7X8THN9"/>
<evidence type="ECO:0000313" key="3">
    <source>
        <dbReference type="Proteomes" id="UP000523139"/>
    </source>
</evidence>
<feature type="signal peptide" evidence="1">
    <location>
        <begin position="1"/>
        <end position="16"/>
    </location>
</feature>
<dbReference type="EMBL" id="JABAHY010000001">
    <property type="protein sequence ID" value="NLS08913.1"/>
    <property type="molecule type" value="Genomic_DNA"/>
</dbReference>
<accession>A0A7X8THN9</accession>
<evidence type="ECO:0000313" key="2">
    <source>
        <dbReference type="EMBL" id="NLS08913.1"/>
    </source>
</evidence>
<keyword evidence="1" id="KW-0732">Signal</keyword>
<evidence type="ECO:0000256" key="1">
    <source>
        <dbReference type="SAM" id="SignalP"/>
    </source>
</evidence>
<reference evidence="2 3" key="1">
    <citation type="submission" date="2020-04" db="EMBL/GenBank/DDBJ databases">
        <title>Nesterenkonia sp. nov., isolated from marine sediment.</title>
        <authorList>
            <person name="Zhang G."/>
        </authorList>
    </citation>
    <scope>NUCLEOTIDE SEQUENCE [LARGE SCALE GENOMIC DNA]</scope>
    <source>
        <strain evidence="2 3">MY13</strain>
    </source>
</reference>
<protein>
    <submittedName>
        <fullName evidence="2">Uncharacterized protein</fullName>
    </submittedName>
</protein>
<organism evidence="2 3">
    <name type="scientific">Nesterenkonia sedimenti</name>
    <dbReference type="NCBI Taxonomy" id="1463632"/>
    <lineage>
        <taxon>Bacteria</taxon>
        <taxon>Bacillati</taxon>
        <taxon>Actinomycetota</taxon>
        <taxon>Actinomycetes</taxon>
        <taxon>Micrococcales</taxon>
        <taxon>Micrococcaceae</taxon>
        <taxon>Nesterenkonia</taxon>
    </lineage>
</organism>
<dbReference type="Proteomes" id="UP000523139">
    <property type="component" value="Unassembled WGS sequence"/>
</dbReference>
<comment type="caution">
    <text evidence="2">The sequence shown here is derived from an EMBL/GenBank/DDBJ whole genome shotgun (WGS) entry which is preliminary data.</text>
</comment>
<gene>
    <name evidence="2" type="ORF">HGQ17_02630</name>
</gene>
<keyword evidence="3" id="KW-1185">Reference proteome</keyword>